<dbReference type="InterPro" id="IPR001387">
    <property type="entry name" value="Cro/C1-type_HTH"/>
</dbReference>
<evidence type="ECO:0000313" key="3">
    <source>
        <dbReference type="EMBL" id="NYD87803.1"/>
    </source>
</evidence>
<dbReference type="AlphaFoldDB" id="A0A7Y9FI84"/>
<proteinExistence type="predicted"/>
<dbReference type="Gene3D" id="1.10.260.40">
    <property type="entry name" value="lambda repressor-like DNA-binding domains"/>
    <property type="match status" value="1"/>
</dbReference>
<comment type="caution">
    <text evidence="3">The sequence shown here is derived from an EMBL/GenBank/DDBJ whole genome shotgun (WGS) entry which is preliminary data.</text>
</comment>
<gene>
    <name evidence="3" type="ORF">BKA21_003352</name>
    <name evidence="2" type="ORF">Col01nite_21510</name>
</gene>
<dbReference type="EMBL" id="BONN01000005">
    <property type="protein sequence ID" value="GIG32992.1"/>
    <property type="molecule type" value="Genomic_DNA"/>
</dbReference>
<dbReference type="EMBL" id="JACCBK010000001">
    <property type="protein sequence ID" value="NYD87803.1"/>
    <property type="molecule type" value="Genomic_DNA"/>
</dbReference>
<evidence type="ECO:0000313" key="5">
    <source>
        <dbReference type="Proteomes" id="UP000618382"/>
    </source>
</evidence>
<dbReference type="SUPFAM" id="SSF47413">
    <property type="entry name" value="lambda repressor-like DNA-binding domains"/>
    <property type="match status" value="1"/>
</dbReference>
<dbReference type="GO" id="GO:0003677">
    <property type="term" value="F:DNA binding"/>
    <property type="evidence" value="ECO:0007669"/>
    <property type="project" value="InterPro"/>
</dbReference>
<evidence type="ECO:0000313" key="2">
    <source>
        <dbReference type="EMBL" id="GIG32992.1"/>
    </source>
</evidence>
<protein>
    <submittedName>
        <fullName evidence="3">Plasmid maintenance system antidote protein VapI</fullName>
    </submittedName>
</protein>
<dbReference type="SMART" id="SM00530">
    <property type="entry name" value="HTH_XRE"/>
    <property type="match status" value="1"/>
</dbReference>
<sequence>MPNRNGSTLLDRTVAGEVRAEIARHRDVSVSHIAEALDIRRATLSARLNGHVPFSPSLLSDVAQLLGTSASALTARAEALIANSDRASA</sequence>
<feature type="domain" description="HTH cro/C1-type" evidence="1">
    <location>
        <begin position="34"/>
        <end position="73"/>
    </location>
</feature>
<reference evidence="3 4" key="1">
    <citation type="submission" date="2020-07" db="EMBL/GenBank/DDBJ databases">
        <title>Sequencing the genomes of 1000 actinobacteria strains.</title>
        <authorList>
            <person name="Klenk H.-P."/>
        </authorList>
    </citation>
    <scope>NUCLEOTIDE SEQUENCE [LARGE SCALE GENOMIC DNA]</scope>
    <source>
        <strain evidence="3 4">DSM 24482</strain>
    </source>
</reference>
<dbReference type="Proteomes" id="UP000577956">
    <property type="component" value="Unassembled WGS sequence"/>
</dbReference>
<dbReference type="RefSeq" id="WP_140460124.1">
    <property type="nucleotide sequence ID" value="NZ_BAABFI010000010.1"/>
</dbReference>
<dbReference type="PROSITE" id="PS50943">
    <property type="entry name" value="HTH_CROC1"/>
    <property type="match status" value="1"/>
</dbReference>
<reference evidence="2 5" key="2">
    <citation type="submission" date="2021-01" db="EMBL/GenBank/DDBJ databases">
        <title>Whole genome shotgun sequence of Cellulomonas oligotrophica NBRC 109435.</title>
        <authorList>
            <person name="Komaki H."/>
            <person name="Tamura T."/>
        </authorList>
    </citation>
    <scope>NUCLEOTIDE SEQUENCE [LARGE SCALE GENOMIC DNA]</scope>
    <source>
        <strain evidence="2 5">NBRC 109435</strain>
    </source>
</reference>
<keyword evidence="5" id="KW-1185">Reference proteome</keyword>
<organism evidence="3 4">
    <name type="scientific">Cellulomonas oligotrophica</name>
    <dbReference type="NCBI Taxonomy" id="931536"/>
    <lineage>
        <taxon>Bacteria</taxon>
        <taxon>Bacillati</taxon>
        <taxon>Actinomycetota</taxon>
        <taxon>Actinomycetes</taxon>
        <taxon>Micrococcales</taxon>
        <taxon>Cellulomonadaceae</taxon>
        <taxon>Cellulomonas</taxon>
    </lineage>
</organism>
<dbReference type="Proteomes" id="UP000618382">
    <property type="component" value="Unassembled WGS sequence"/>
</dbReference>
<evidence type="ECO:0000313" key="4">
    <source>
        <dbReference type="Proteomes" id="UP000577956"/>
    </source>
</evidence>
<accession>A0A7Y9FI84</accession>
<evidence type="ECO:0000259" key="1">
    <source>
        <dbReference type="PROSITE" id="PS50943"/>
    </source>
</evidence>
<dbReference type="InterPro" id="IPR010982">
    <property type="entry name" value="Lambda_DNA-bd_dom_sf"/>
</dbReference>
<name>A0A7Y9FI84_9CELL</name>